<protein>
    <recommendedName>
        <fullName evidence="2">DNA-directed DNA polymerase</fullName>
        <ecNumber evidence="2">2.7.7.7</ecNumber>
    </recommendedName>
</protein>
<sequence>MTYAASAFLLTGETADLSAGRLGFRFFGRSPELGPIEILITDVPGVFFSADLENNEGLPDFELKSTSLKNLQGEDLKAYSFKTRNAQNGLLNACKEAGQAVHESQIKHHERFLMELGIRGGIWLEGDAKVKDGRAVFKNPRMKPYEVKTDFRKASIDIENGVNIDSLFSIAVHVTGCGPERKKVFMLDEYRHEMNEFTTCFSNETDLLNAFMDYIAAEDPDIIIGWNVIGYDLDQLQKYCERNYLDFKLDRMGKEPDIFSPMMGVSFAYMSGRVVIEGMSAIRDMGYVFKNNRLETVAVELLGEGKLIHGEEDKLAEIERQFVEEKENLAKYNLQDVELVTRLFEKIGVVEFMAARSSLSGVTFSHLESNNTILENLCIPRIHQGGYVALGDGEKKTSRNDAYRYLGSEQGVHDKVVQLRVPQITAWVASLFDIDPYSLAQAEGEEELPWGAKRCQEKAFLAKELSSLLTYREELKDADWQYRAINHTLKQCMEESLKSANRFFTPAYKGAITQACAWLSEELNQGLTAISAKLVAWNDTNLYVSMDNPDVDVEAHLNQCVQNACLDLGLEAQFPFCEKVNSFENIVFIKRNNDNFLRYAYQESEDELKIVGLNNTGPRWTPLAHFFQEELLKQILGGTDWQAWIRSFTEEFREGTHRDKLSYFRKVRQKDLIEKKDQAQVIALQKFLDHFQPSAAVNVISYIVTLDDGPVPSAMNPRSPDIEHYIESQIAKVANNYLVLVGKNFEELFRAEQLSLFEF</sequence>
<evidence type="ECO:0000256" key="1">
    <source>
        <dbReference type="ARBA" id="ARBA00005755"/>
    </source>
</evidence>
<keyword evidence="9" id="KW-1185">Reference proteome</keyword>
<dbReference type="InterPro" id="IPR006133">
    <property type="entry name" value="DNA-dir_DNA_pol_B_exonuc"/>
</dbReference>
<dbReference type="Gene3D" id="3.30.420.10">
    <property type="entry name" value="Ribonuclease H-like superfamily/Ribonuclease H"/>
    <property type="match status" value="1"/>
</dbReference>
<keyword evidence="6" id="KW-0175">Coiled coil</keyword>
<evidence type="ECO:0000256" key="2">
    <source>
        <dbReference type="ARBA" id="ARBA00012417"/>
    </source>
</evidence>
<keyword evidence="8" id="KW-0378">Hydrolase</keyword>
<dbReference type="SUPFAM" id="SSF53098">
    <property type="entry name" value="Ribonuclease H-like"/>
    <property type="match status" value="1"/>
</dbReference>
<dbReference type="InterPro" id="IPR036397">
    <property type="entry name" value="RNaseH_sf"/>
</dbReference>
<reference evidence="8 9" key="1">
    <citation type="submission" date="2023-02" db="EMBL/GenBank/DDBJ databases">
        <title>Genome sequence of Lentisphaera profundi SAORIC-696.</title>
        <authorList>
            <person name="Kim e."/>
            <person name="Cho J.-C."/>
            <person name="Choi A."/>
            <person name="Kang I."/>
        </authorList>
    </citation>
    <scope>NUCLEOTIDE SEQUENCE [LARGE SCALE GENOMIC DNA]</scope>
    <source>
        <strain evidence="8 9">SAORIC-696</strain>
    </source>
</reference>
<evidence type="ECO:0000256" key="6">
    <source>
        <dbReference type="SAM" id="Coils"/>
    </source>
</evidence>
<keyword evidence="4" id="KW-0548">Nucleotidyltransferase</keyword>
<dbReference type="InterPro" id="IPR042087">
    <property type="entry name" value="DNA_pol_B_thumb"/>
</dbReference>
<name>A0ABY7VVP6_9BACT</name>
<keyword evidence="8" id="KW-0269">Exonuclease</keyword>
<feature type="coiled-coil region" evidence="6">
    <location>
        <begin position="308"/>
        <end position="335"/>
    </location>
</feature>
<organism evidence="8 9">
    <name type="scientific">Lentisphaera profundi</name>
    <dbReference type="NCBI Taxonomy" id="1658616"/>
    <lineage>
        <taxon>Bacteria</taxon>
        <taxon>Pseudomonadati</taxon>
        <taxon>Lentisphaerota</taxon>
        <taxon>Lentisphaeria</taxon>
        <taxon>Lentisphaerales</taxon>
        <taxon>Lentisphaeraceae</taxon>
        <taxon>Lentisphaera</taxon>
    </lineage>
</organism>
<keyword evidence="3" id="KW-0808">Transferase</keyword>
<dbReference type="EMBL" id="CP117812">
    <property type="protein sequence ID" value="WDE98298.1"/>
    <property type="molecule type" value="Genomic_DNA"/>
</dbReference>
<evidence type="ECO:0000313" key="9">
    <source>
        <dbReference type="Proteomes" id="UP001214250"/>
    </source>
</evidence>
<evidence type="ECO:0000313" key="8">
    <source>
        <dbReference type="EMBL" id="WDE98298.1"/>
    </source>
</evidence>
<evidence type="ECO:0000259" key="7">
    <source>
        <dbReference type="Pfam" id="PF03104"/>
    </source>
</evidence>
<dbReference type="Pfam" id="PF03104">
    <property type="entry name" value="DNA_pol_B_exo1"/>
    <property type="match status" value="1"/>
</dbReference>
<evidence type="ECO:0000256" key="3">
    <source>
        <dbReference type="ARBA" id="ARBA00022679"/>
    </source>
</evidence>
<dbReference type="Proteomes" id="UP001214250">
    <property type="component" value="Chromosome 2"/>
</dbReference>
<keyword evidence="8" id="KW-0540">Nuclease</keyword>
<dbReference type="PANTHER" id="PTHR10322">
    <property type="entry name" value="DNA POLYMERASE CATALYTIC SUBUNIT"/>
    <property type="match status" value="1"/>
</dbReference>
<feature type="domain" description="DNA-directed DNA polymerase family B exonuclease" evidence="7">
    <location>
        <begin position="101"/>
        <end position="280"/>
    </location>
</feature>
<dbReference type="Gene3D" id="2.40.50.590">
    <property type="match status" value="1"/>
</dbReference>
<dbReference type="SUPFAM" id="SSF56672">
    <property type="entry name" value="DNA/RNA polymerases"/>
    <property type="match status" value="1"/>
</dbReference>
<dbReference type="GO" id="GO:0004527">
    <property type="term" value="F:exonuclease activity"/>
    <property type="evidence" value="ECO:0007669"/>
    <property type="project" value="UniProtKB-KW"/>
</dbReference>
<dbReference type="InterPro" id="IPR006172">
    <property type="entry name" value="DNA-dir_DNA_pol_B"/>
</dbReference>
<accession>A0ABY7VVP6</accession>
<dbReference type="SMART" id="SM00486">
    <property type="entry name" value="POLBc"/>
    <property type="match status" value="1"/>
</dbReference>
<dbReference type="InterPro" id="IPR012337">
    <property type="entry name" value="RNaseH-like_sf"/>
</dbReference>
<keyword evidence="5" id="KW-0239">DNA-directed DNA polymerase</keyword>
<dbReference type="RefSeq" id="WP_274153172.1">
    <property type="nucleotide sequence ID" value="NZ_CP117812.1"/>
</dbReference>
<dbReference type="InterPro" id="IPR050240">
    <property type="entry name" value="DNA_pol_type-B"/>
</dbReference>
<dbReference type="EC" id="2.7.7.7" evidence="2"/>
<dbReference type="InterPro" id="IPR043502">
    <property type="entry name" value="DNA/RNA_pol_sf"/>
</dbReference>
<dbReference type="CDD" id="cd05784">
    <property type="entry name" value="DNA_polB_II_exo"/>
    <property type="match status" value="1"/>
</dbReference>
<dbReference type="Gene3D" id="1.10.132.60">
    <property type="entry name" value="DNA polymerase family B, C-terminal domain"/>
    <property type="match status" value="1"/>
</dbReference>
<evidence type="ECO:0000256" key="5">
    <source>
        <dbReference type="ARBA" id="ARBA00022932"/>
    </source>
</evidence>
<proteinExistence type="inferred from homology"/>
<evidence type="ECO:0000256" key="4">
    <source>
        <dbReference type="ARBA" id="ARBA00022695"/>
    </source>
</evidence>
<comment type="similarity">
    <text evidence="1">Belongs to the DNA polymerase type-B family.</text>
</comment>
<gene>
    <name evidence="8" type="ORF">PQO03_21030</name>
</gene>
<dbReference type="PANTHER" id="PTHR10322:SF23">
    <property type="entry name" value="DNA POLYMERASE DELTA CATALYTIC SUBUNIT"/>
    <property type="match status" value="1"/>
</dbReference>